<dbReference type="InterPro" id="IPR055411">
    <property type="entry name" value="LRR_FXL15/At3g58940/PEG3-like"/>
</dbReference>
<evidence type="ECO:0000313" key="2">
    <source>
        <dbReference type="EMBL" id="KAK8527170.1"/>
    </source>
</evidence>
<dbReference type="EMBL" id="JBBPBM010000038">
    <property type="protein sequence ID" value="KAK8527170.1"/>
    <property type="molecule type" value="Genomic_DNA"/>
</dbReference>
<dbReference type="SMART" id="SM00256">
    <property type="entry name" value="FBOX"/>
    <property type="match status" value="1"/>
</dbReference>
<dbReference type="Proteomes" id="UP001472677">
    <property type="component" value="Unassembled WGS sequence"/>
</dbReference>
<dbReference type="Gene3D" id="1.20.1280.50">
    <property type="match status" value="1"/>
</dbReference>
<comment type="caution">
    <text evidence="2">The sequence shown here is derived from an EMBL/GenBank/DDBJ whole genome shotgun (WGS) entry which is preliminary data.</text>
</comment>
<dbReference type="PANTHER" id="PTHR31900:SF27">
    <property type="entry name" value="FBD DOMAIN-CONTAINING PROTEIN"/>
    <property type="match status" value="1"/>
</dbReference>
<feature type="domain" description="F-box" evidence="1">
    <location>
        <begin position="14"/>
        <end position="73"/>
    </location>
</feature>
<dbReference type="InterPro" id="IPR036047">
    <property type="entry name" value="F-box-like_dom_sf"/>
</dbReference>
<dbReference type="InterPro" id="IPR050232">
    <property type="entry name" value="FBL13/AtMIF1-like"/>
</dbReference>
<dbReference type="InterPro" id="IPR053781">
    <property type="entry name" value="F-box_AtFBL13-like"/>
</dbReference>
<dbReference type="Pfam" id="PF24758">
    <property type="entry name" value="LRR_At5g56370"/>
    <property type="match status" value="1"/>
</dbReference>
<gene>
    <name evidence="2" type="ORF">V6N12_054394</name>
</gene>
<dbReference type="SUPFAM" id="SSF52047">
    <property type="entry name" value="RNI-like"/>
    <property type="match status" value="1"/>
</dbReference>
<reference evidence="2 3" key="1">
    <citation type="journal article" date="2024" name="G3 (Bethesda)">
        <title>Genome assembly of Hibiscus sabdariffa L. provides insights into metabolisms of medicinal natural products.</title>
        <authorList>
            <person name="Kim T."/>
        </authorList>
    </citation>
    <scope>NUCLEOTIDE SEQUENCE [LARGE SCALE GENOMIC DNA]</scope>
    <source>
        <strain evidence="2">TK-2024</strain>
        <tissue evidence="2">Old leaves</tissue>
    </source>
</reference>
<dbReference type="SUPFAM" id="SSF81383">
    <property type="entry name" value="F-box domain"/>
    <property type="match status" value="1"/>
</dbReference>
<protein>
    <recommendedName>
        <fullName evidence="1">F-box domain-containing protein</fullName>
    </recommendedName>
</protein>
<keyword evidence="3" id="KW-1185">Reference proteome</keyword>
<name>A0ABR2D096_9ROSI</name>
<sequence>MGRRSRAKKQELELDRISSLPDEILCCILSLLPIEDAVQTSALSTRWRYLFASMPSLALDFCYPGRGKNFRKFVDRLLNSPDQVNLDRFRVTGLSWKNDSSRLYSWICNALNRCAKEIVVHCHKLLRSPTLPAHLFTCDSLVTLELDIFDDVIFPRDVCLPNLTTLNLCNLNICSDIEAPTNFCLPNLKTLNIRKIVVSDVSVLVELISSCPVLEELDLELAEWPENLSEISFHSSILKELILDIGDNDRDFNRVVVIDAPNLVRFKYVGLIDEGLRLCIMNSLLHVTIR</sequence>
<dbReference type="InterPro" id="IPR001810">
    <property type="entry name" value="F-box_dom"/>
</dbReference>
<dbReference type="Pfam" id="PF00646">
    <property type="entry name" value="F-box"/>
    <property type="match status" value="1"/>
</dbReference>
<dbReference type="PANTHER" id="PTHR31900">
    <property type="entry name" value="F-BOX/RNI SUPERFAMILY PROTEIN-RELATED"/>
    <property type="match status" value="1"/>
</dbReference>
<evidence type="ECO:0000313" key="3">
    <source>
        <dbReference type="Proteomes" id="UP001472677"/>
    </source>
</evidence>
<dbReference type="InterPro" id="IPR032675">
    <property type="entry name" value="LRR_dom_sf"/>
</dbReference>
<proteinExistence type="predicted"/>
<accession>A0ABR2D096</accession>
<dbReference type="CDD" id="cd22160">
    <property type="entry name" value="F-box_AtFBL13-like"/>
    <property type="match status" value="1"/>
</dbReference>
<organism evidence="2 3">
    <name type="scientific">Hibiscus sabdariffa</name>
    <name type="common">roselle</name>
    <dbReference type="NCBI Taxonomy" id="183260"/>
    <lineage>
        <taxon>Eukaryota</taxon>
        <taxon>Viridiplantae</taxon>
        <taxon>Streptophyta</taxon>
        <taxon>Embryophyta</taxon>
        <taxon>Tracheophyta</taxon>
        <taxon>Spermatophyta</taxon>
        <taxon>Magnoliopsida</taxon>
        <taxon>eudicotyledons</taxon>
        <taxon>Gunneridae</taxon>
        <taxon>Pentapetalae</taxon>
        <taxon>rosids</taxon>
        <taxon>malvids</taxon>
        <taxon>Malvales</taxon>
        <taxon>Malvaceae</taxon>
        <taxon>Malvoideae</taxon>
        <taxon>Hibiscus</taxon>
    </lineage>
</organism>
<dbReference type="PROSITE" id="PS50181">
    <property type="entry name" value="FBOX"/>
    <property type="match status" value="1"/>
</dbReference>
<evidence type="ECO:0000259" key="1">
    <source>
        <dbReference type="PROSITE" id="PS50181"/>
    </source>
</evidence>
<dbReference type="Gene3D" id="3.80.10.10">
    <property type="entry name" value="Ribonuclease Inhibitor"/>
    <property type="match status" value="1"/>
</dbReference>